<accession>A0A9Q3E1U6</accession>
<organism evidence="1 2">
    <name type="scientific">Austropuccinia psidii MF-1</name>
    <dbReference type="NCBI Taxonomy" id="1389203"/>
    <lineage>
        <taxon>Eukaryota</taxon>
        <taxon>Fungi</taxon>
        <taxon>Dikarya</taxon>
        <taxon>Basidiomycota</taxon>
        <taxon>Pucciniomycotina</taxon>
        <taxon>Pucciniomycetes</taxon>
        <taxon>Pucciniales</taxon>
        <taxon>Sphaerophragmiaceae</taxon>
        <taxon>Austropuccinia</taxon>
    </lineage>
</organism>
<comment type="caution">
    <text evidence="1">The sequence shown here is derived from an EMBL/GenBank/DDBJ whole genome shotgun (WGS) entry which is preliminary data.</text>
</comment>
<proteinExistence type="predicted"/>
<dbReference type="EMBL" id="AVOT02021741">
    <property type="protein sequence ID" value="MBW0510741.1"/>
    <property type="molecule type" value="Genomic_DNA"/>
</dbReference>
<keyword evidence="2" id="KW-1185">Reference proteome</keyword>
<dbReference type="AlphaFoldDB" id="A0A9Q3E1U6"/>
<dbReference type="Proteomes" id="UP000765509">
    <property type="component" value="Unassembled WGS sequence"/>
</dbReference>
<reference evidence="1" key="1">
    <citation type="submission" date="2021-03" db="EMBL/GenBank/DDBJ databases">
        <title>Draft genome sequence of rust myrtle Austropuccinia psidii MF-1, a brazilian biotype.</title>
        <authorList>
            <person name="Quecine M.C."/>
            <person name="Pachon D.M.R."/>
            <person name="Bonatelli M.L."/>
            <person name="Correr F.H."/>
            <person name="Franceschini L.M."/>
            <person name="Leite T.F."/>
            <person name="Margarido G.R.A."/>
            <person name="Almeida C.A."/>
            <person name="Ferrarezi J.A."/>
            <person name="Labate C.A."/>
        </authorList>
    </citation>
    <scope>NUCLEOTIDE SEQUENCE</scope>
    <source>
        <strain evidence="1">MF-1</strain>
    </source>
</reference>
<evidence type="ECO:0000313" key="1">
    <source>
        <dbReference type="EMBL" id="MBW0510741.1"/>
    </source>
</evidence>
<protein>
    <submittedName>
        <fullName evidence="1">Uncharacterized protein</fullName>
    </submittedName>
</protein>
<evidence type="ECO:0000313" key="2">
    <source>
        <dbReference type="Proteomes" id="UP000765509"/>
    </source>
</evidence>
<gene>
    <name evidence="1" type="ORF">O181_050456</name>
</gene>
<sequence>MLETLRYLLQEISTGRIKNFYFLLPIIGLRRIKVIQGGPSQLKIPERKRTDGSRTEGEDSVSSVSLELISGFFGRKRVKESDMNIKLLRAMLNYGPPQSPQYGSIRKGGPPLHPYGSGLVSTIQAIWTKLTTNIIPGPLVTLSKMVPRELQLPPHITHHGLWTTVCRLWAIKIKIDQNGQNFKTQERFHDMKRTKMTSKGYLGPRTLRFMGTRPLLNVHMEEFGARKRLNQ</sequence>
<name>A0A9Q3E1U6_9BASI</name>